<keyword evidence="1" id="KW-0812">Transmembrane</keyword>
<evidence type="ECO:0000313" key="2">
    <source>
        <dbReference type="EnsemblMetazoa" id="GPAI032050-PA"/>
    </source>
</evidence>
<proteinExistence type="predicted"/>
<dbReference type="AlphaFoldDB" id="A0A1B0A1Z8"/>
<accession>A0A1B0A1Z8</accession>
<name>A0A1B0A1Z8_GLOPL</name>
<evidence type="ECO:0000313" key="3">
    <source>
        <dbReference type="Proteomes" id="UP000092445"/>
    </source>
</evidence>
<organism evidence="2 3">
    <name type="scientific">Glossina pallidipes</name>
    <name type="common">Tsetse fly</name>
    <dbReference type="NCBI Taxonomy" id="7398"/>
    <lineage>
        <taxon>Eukaryota</taxon>
        <taxon>Metazoa</taxon>
        <taxon>Ecdysozoa</taxon>
        <taxon>Arthropoda</taxon>
        <taxon>Hexapoda</taxon>
        <taxon>Insecta</taxon>
        <taxon>Pterygota</taxon>
        <taxon>Neoptera</taxon>
        <taxon>Endopterygota</taxon>
        <taxon>Diptera</taxon>
        <taxon>Brachycera</taxon>
        <taxon>Muscomorpha</taxon>
        <taxon>Hippoboscoidea</taxon>
        <taxon>Glossinidae</taxon>
        <taxon>Glossina</taxon>
    </lineage>
</organism>
<dbReference type="Proteomes" id="UP000092445">
    <property type="component" value="Unassembled WGS sequence"/>
</dbReference>
<evidence type="ECO:0000256" key="1">
    <source>
        <dbReference type="SAM" id="Phobius"/>
    </source>
</evidence>
<dbReference type="EnsemblMetazoa" id="GPAI032050-RA">
    <property type="protein sequence ID" value="GPAI032050-PA"/>
    <property type="gene ID" value="GPAI032050"/>
</dbReference>
<keyword evidence="1" id="KW-1133">Transmembrane helix</keyword>
<dbReference type="VEuPathDB" id="VectorBase:GPAI032050"/>
<feature type="transmembrane region" description="Helical" evidence="1">
    <location>
        <begin position="28"/>
        <end position="56"/>
    </location>
</feature>
<keyword evidence="1" id="KW-0472">Membrane</keyword>
<reference evidence="3" key="1">
    <citation type="submission" date="2014-03" db="EMBL/GenBank/DDBJ databases">
        <authorList>
            <person name="Aksoy S."/>
            <person name="Warren W."/>
            <person name="Wilson R.K."/>
        </authorList>
    </citation>
    <scope>NUCLEOTIDE SEQUENCE [LARGE SCALE GENOMIC DNA]</scope>
    <source>
        <strain evidence="3">IAEA</strain>
    </source>
</reference>
<protein>
    <submittedName>
        <fullName evidence="2">Uncharacterized protein</fullName>
    </submittedName>
</protein>
<reference evidence="2" key="2">
    <citation type="submission" date="2020-05" db="UniProtKB">
        <authorList>
            <consortium name="EnsemblMetazoa"/>
        </authorList>
    </citation>
    <scope>IDENTIFICATION</scope>
    <source>
        <strain evidence="2">IAEA</strain>
    </source>
</reference>
<sequence length="203" mass="23294">MPHFRNVYQLQRLAVYLALQTSSIRCCVIFYISIVVVCIGGAAAAAIAGAVEMVVLDGWCGRAKTYDKSKRALDDKVKYANEICFKRTFVFEVKIVYEIHTNAIQMNLFKFSGKHLTIAPYGVPTFKDSIRGIVSRAVRNHFARPQAEDQVSLSSYRHLSQWWIKTTNLVNRYPKVADDKRTRFPASKLQYEEQLREDPHCHC</sequence>
<keyword evidence="3" id="KW-1185">Reference proteome</keyword>